<dbReference type="Pfam" id="PF11915">
    <property type="entry name" value="DUF3433"/>
    <property type="match status" value="2"/>
</dbReference>
<dbReference type="AlphaFoldDB" id="A0A5N6KWT4"/>
<evidence type="ECO:0000313" key="3">
    <source>
        <dbReference type="EMBL" id="KAB8356434.1"/>
    </source>
</evidence>
<feature type="transmembrane region" description="Helical" evidence="2">
    <location>
        <begin position="563"/>
        <end position="590"/>
    </location>
</feature>
<feature type="compositionally biased region" description="Basic and acidic residues" evidence="1">
    <location>
        <begin position="751"/>
        <end position="769"/>
    </location>
</feature>
<organism evidence="3 4">
    <name type="scientific">Carpinus fangiana</name>
    <dbReference type="NCBI Taxonomy" id="176857"/>
    <lineage>
        <taxon>Eukaryota</taxon>
        <taxon>Viridiplantae</taxon>
        <taxon>Streptophyta</taxon>
        <taxon>Embryophyta</taxon>
        <taxon>Tracheophyta</taxon>
        <taxon>Spermatophyta</taxon>
        <taxon>Magnoliopsida</taxon>
        <taxon>eudicotyledons</taxon>
        <taxon>Gunneridae</taxon>
        <taxon>Pentapetalae</taxon>
        <taxon>rosids</taxon>
        <taxon>fabids</taxon>
        <taxon>Fagales</taxon>
        <taxon>Betulaceae</taxon>
        <taxon>Carpinus</taxon>
    </lineage>
</organism>
<feature type="region of interest" description="Disordered" evidence="1">
    <location>
        <begin position="706"/>
        <end position="769"/>
    </location>
</feature>
<protein>
    <recommendedName>
        <fullName evidence="5">Phosphoribosylaminoimidazole-succinocarboxamide synthase</fullName>
    </recommendedName>
</protein>
<keyword evidence="2" id="KW-0812">Transmembrane</keyword>
<feature type="transmembrane region" description="Helical" evidence="2">
    <location>
        <begin position="283"/>
        <end position="310"/>
    </location>
</feature>
<dbReference type="PANTHER" id="PTHR37544:SF1">
    <property type="entry name" value="PHOSPHORIBOSYLAMINOIMIDAZOLE-SUCCINOCARBOXAMIDE SYNTHASE"/>
    <property type="match status" value="1"/>
</dbReference>
<accession>A0A5N6KWT4</accession>
<sequence length="769" mass="85728">MSSDYDSVSPGTDDTPYIRFAIDQLTRDEEVRGSRAYPHPSTGAEYSADRKIYDEGLGYSASQRTQKATFVAPTADRASTGLLPTATRSSHIPSADANLGEPATSQFLASSQTDILVPFDQDVPPLRFLPSILRPLWLAIFLFLLLWALIGLLAAGIWSSTHLGFEHYTQLGGSRYFVYQYLPTFLGTLLFLWLLQIQIAVQRVAPFIAMASMSSRSRAEGPLMTMLPTNFLIPNLSYFRAGMPVLGSCMVVFWLQIFTLPLLTCLFNVFYFGSPQTGSWRWLAVQGVCWTVFVLYVLLFVAVLTLCVWLKLQRTGLKWDPRSLADTIALLDRSNITRDYANTEVFHDAKDFRARLAARSDRIGYWHTSRKPNETFYTIGEEGADIRRYTLERGSIQEKPSPVDHSSFPDTPTTPGAGLAGDLESGVDLDAARWRHLPWYLKPSMVLLWSIIAIVLYLAFLIVSFVNRAVVHGFNPLTNVEPSSAGFSATNFTFSFIPALIAQFLFLAWLSVDYSLRRTQPFANMASNDGNGAPAERSLLLDYPARLPVSVTVTAVLCADYHVAWFSFMTLITACLPMLAGGCFWAQFYVSTQTVRVAVETSGYYALCVFLAFYAFSLPFLFVGLHSRKLPHAATTLAENVSFLYQSRLLGEREWRAPLGSKTELVTRLVTATTARERELNSGEGRFVFGRCIGRDGKTHIGIDRVGREGARSMGDTLTSRHSSGSTSDLTPQRPRAAHTLLAKPSVGTPFHEKVRSSFHGEDRREQYL</sequence>
<dbReference type="EMBL" id="VIBQ01000016">
    <property type="protein sequence ID" value="KAB8356434.1"/>
    <property type="molecule type" value="Genomic_DNA"/>
</dbReference>
<reference evidence="3 4" key="1">
    <citation type="submission" date="2019-06" db="EMBL/GenBank/DDBJ databases">
        <title>A chromosomal-level reference genome of Carpinus fangiana (Coryloideae, Betulaceae).</title>
        <authorList>
            <person name="Yang X."/>
            <person name="Wang Z."/>
            <person name="Zhang L."/>
            <person name="Hao G."/>
            <person name="Liu J."/>
            <person name="Yang Y."/>
        </authorList>
    </citation>
    <scope>NUCLEOTIDE SEQUENCE [LARGE SCALE GENOMIC DNA]</scope>
    <source>
        <strain evidence="3">Cfa_2016G</strain>
        <tissue evidence="3">Leaf</tissue>
    </source>
</reference>
<dbReference type="PANTHER" id="PTHR37544">
    <property type="entry name" value="SPRAY-RELATED"/>
    <property type="match status" value="1"/>
</dbReference>
<dbReference type="OrthoDB" id="3057599at2759"/>
<feature type="compositionally biased region" description="Polar residues" evidence="1">
    <location>
        <begin position="716"/>
        <end position="731"/>
    </location>
</feature>
<feature type="transmembrane region" description="Helical" evidence="2">
    <location>
        <begin position="178"/>
        <end position="195"/>
    </location>
</feature>
<feature type="transmembrane region" description="Helical" evidence="2">
    <location>
        <begin position="136"/>
        <end position="158"/>
    </location>
</feature>
<evidence type="ECO:0000256" key="2">
    <source>
        <dbReference type="SAM" id="Phobius"/>
    </source>
</evidence>
<keyword evidence="4" id="KW-1185">Reference proteome</keyword>
<dbReference type="Proteomes" id="UP000327013">
    <property type="component" value="Unassembled WGS sequence"/>
</dbReference>
<feature type="transmembrane region" description="Helical" evidence="2">
    <location>
        <begin position="602"/>
        <end position="623"/>
    </location>
</feature>
<comment type="caution">
    <text evidence="3">The sequence shown here is derived from an EMBL/GenBank/DDBJ whole genome shotgun (WGS) entry which is preliminary data.</text>
</comment>
<feature type="transmembrane region" description="Helical" evidence="2">
    <location>
        <begin position="245"/>
        <end position="271"/>
    </location>
</feature>
<keyword evidence="2" id="KW-0472">Membrane</keyword>
<dbReference type="InterPro" id="IPR021840">
    <property type="entry name" value="DUF3433"/>
</dbReference>
<evidence type="ECO:0000256" key="1">
    <source>
        <dbReference type="SAM" id="MobiDB-lite"/>
    </source>
</evidence>
<feature type="transmembrane region" description="Helical" evidence="2">
    <location>
        <begin position="486"/>
        <end position="510"/>
    </location>
</feature>
<evidence type="ECO:0008006" key="5">
    <source>
        <dbReference type="Google" id="ProtNLM"/>
    </source>
</evidence>
<name>A0A5N6KWT4_9ROSI</name>
<gene>
    <name evidence="3" type="ORF">FH972_024017</name>
</gene>
<evidence type="ECO:0000313" key="4">
    <source>
        <dbReference type="Proteomes" id="UP000327013"/>
    </source>
</evidence>
<feature type="transmembrane region" description="Helical" evidence="2">
    <location>
        <begin position="445"/>
        <end position="466"/>
    </location>
</feature>
<keyword evidence="2" id="KW-1133">Transmembrane helix</keyword>
<proteinExistence type="predicted"/>